<dbReference type="EMBL" id="JAASQJ010000002">
    <property type="protein sequence ID" value="NIJ52443.1"/>
    <property type="molecule type" value="Genomic_DNA"/>
</dbReference>
<proteinExistence type="predicted"/>
<dbReference type="Pfam" id="PF26308">
    <property type="entry name" value="YopA_M"/>
    <property type="match status" value="1"/>
</dbReference>
<keyword evidence="3" id="KW-1185">Reference proteome</keyword>
<gene>
    <name evidence="2" type="ORF">FHS68_001613</name>
</gene>
<organism evidence="2 3">
    <name type="scientific">Dyadobacter arcticus</name>
    <dbReference type="NCBI Taxonomy" id="1078754"/>
    <lineage>
        <taxon>Bacteria</taxon>
        <taxon>Pseudomonadati</taxon>
        <taxon>Bacteroidota</taxon>
        <taxon>Cytophagia</taxon>
        <taxon>Cytophagales</taxon>
        <taxon>Spirosomataceae</taxon>
        <taxon>Dyadobacter</taxon>
    </lineage>
</organism>
<accession>A0ABX0UHE3</accession>
<reference evidence="2 3" key="1">
    <citation type="submission" date="2020-03" db="EMBL/GenBank/DDBJ databases">
        <title>Genomic Encyclopedia of Type Strains, Phase IV (KMG-IV): sequencing the most valuable type-strain genomes for metagenomic binning, comparative biology and taxonomic classification.</title>
        <authorList>
            <person name="Goeker M."/>
        </authorList>
    </citation>
    <scope>NUCLEOTIDE SEQUENCE [LARGE SCALE GENOMIC DNA]</scope>
    <source>
        <strain evidence="2 3">DSM 102865</strain>
    </source>
</reference>
<evidence type="ECO:0000313" key="3">
    <source>
        <dbReference type="Proteomes" id="UP001179181"/>
    </source>
</evidence>
<feature type="domain" description="YopA central" evidence="1">
    <location>
        <begin position="111"/>
        <end position="242"/>
    </location>
</feature>
<sequence length="444" mass="51429">MYNQEIIYSGVVRFVAKHDSSKSIDATGDLTFEWFPKIGAVFKGRIPGYPNVHPPTVMEAQHLELWANGLMVSDVQITLIRHPLMPLPGEPLVKHWYIEASCDNKTIMGDSSIQVQKLEFVVPNLRSLTNEYHIEQEFGYSFVHLIVFRDNEVEVRIQEMYDFDQKMSQLNSNGGYAATYFGEASKTNSKTFSLREERELMEKLATFFSFLNGRRTTPIFIQGKSEGVVYWTDYSHSVADSYIPIDSWQVLNFPNRYEAIWENFVHLWEDESERTFMKFILHWYFESLKSQEFSESGIINAQTGIESLYHKIIVQQKKLLYGKDIESIAASNKIRLILSILNAPSDAPEFFDLILKKIGQEFPDAPAVCVKVRNSLVHSGKASSRDDVETSKRLKIQVLTVLTWYLEMGILYYFGFEGKYWNRSRQTLQSQYDGEIVPWSTRLK</sequence>
<evidence type="ECO:0000313" key="2">
    <source>
        <dbReference type="EMBL" id="NIJ52443.1"/>
    </source>
</evidence>
<dbReference type="RefSeq" id="WP_167268920.1">
    <property type="nucleotide sequence ID" value="NZ_JAASQJ010000002.1"/>
</dbReference>
<dbReference type="Proteomes" id="UP001179181">
    <property type="component" value="Unassembled WGS sequence"/>
</dbReference>
<comment type="caution">
    <text evidence="2">The sequence shown here is derived from an EMBL/GenBank/DDBJ whole genome shotgun (WGS) entry which is preliminary data.</text>
</comment>
<evidence type="ECO:0000259" key="1">
    <source>
        <dbReference type="Pfam" id="PF26308"/>
    </source>
</evidence>
<name>A0ABX0UHE3_9BACT</name>
<dbReference type="InterPro" id="IPR058684">
    <property type="entry name" value="YopA_M"/>
</dbReference>
<protein>
    <recommendedName>
        <fullName evidence="1">YopA central domain-containing protein</fullName>
    </recommendedName>
</protein>